<proteinExistence type="inferred from homology"/>
<dbReference type="GO" id="GO:0006956">
    <property type="term" value="P:complement activation"/>
    <property type="evidence" value="ECO:0007669"/>
    <property type="project" value="InterPro"/>
</dbReference>
<accession>A0A8D2MUQ7</accession>
<dbReference type="GO" id="GO:0005579">
    <property type="term" value="C:membrane attack complex"/>
    <property type="evidence" value="ECO:0007669"/>
    <property type="project" value="InterPro"/>
</dbReference>
<evidence type="ECO:0000313" key="3">
    <source>
        <dbReference type="Ensembl" id="ENSZALP00000013124.1"/>
    </source>
</evidence>
<name>A0A8D2MUQ7_ZONAL</name>
<dbReference type="PRINTS" id="PR00179">
    <property type="entry name" value="LIPOCALIN"/>
</dbReference>
<organism evidence="3 4">
    <name type="scientific">Zonotrichia albicollis</name>
    <name type="common">White-throated sparrow</name>
    <name type="synonym">Fringilla albicollis</name>
    <dbReference type="NCBI Taxonomy" id="44394"/>
    <lineage>
        <taxon>Eukaryota</taxon>
        <taxon>Metazoa</taxon>
        <taxon>Chordata</taxon>
        <taxon>Craniata</taxon>
        <taxon>Vertebrata</taxon>
        <taxon>Euteleostomi</taxon>
        <taxon>Archelosauria</taxon>
        <taxon>Archosauria</taxon>
        <taxon>Dinosauria</taxon>
        <taxon>Saurischia</taxon>
        <taxon>Theropoda</taxon>
        <taxon>Coelurosauria</taxon>
        <taxon>Aves</taxon>
        <taxon>Neognathae</taxon>
        <taxon>Neoaves</taxon>
        <taxon>Telluraves</taxon>
        <taxon>Australaves</taxon>
        <taxon>Passeriformes</taxon>
        <taxon>Passerellidae</taxon>
        <taxon>Zonotrichia</taxon>
    </lineage>
</organism>
<feature type="domain" description="Lipocalin/cytosolic fatty-acid binding" evidence="2">
    <location>
        <begin position="164"/>
        <end position="307"/>
    </location>
</feature>
<sequence>MQLSGKWFLVGMASRCSYLAEHSHQLEATTVTMTVLDGQSLAISTFRKLDRMCWEIRQHYLPAQAPGRFLLKGRSSRVSDAVVDKFEQRARAVGLSQDVTYYFPTYGFCDSADEFHVLDALSSARLGSAMQTMLFSILGLALLGTLHAQDSIPVQADFQQDKLTGRWYSIGLASNSNWFKEKRHLMKMCTTIISTTAEGNLEVTSTYPKGDQCVTRNSLYTKTEQPGRYSYTSPRWGSKHNIHVVETNYEEYALVATQISKSTGPSTMVLLYSRTKELSPERLEMFTQFSRGQGLTDDEILILPQTDKCMADAA</sequence>
<dbReference type="SUPFAM" id="SSF50814">
    <property type="entry name" value="Lipocalins"/>
    <property type="match status" value="2"/>
</dbReference>
<reference evidence="3" key="2">
    <citation type="submission" date="2025-09" db="UniProtKB">
        <authorList>
            <consortium name="Ensembl"/>
        </authorList>
    </citation>
    <scope>IDENTIFICATION</scope>
</reference>
<dbReference type="AlphaFoldDB" id="A0A8D2MUQ7"/>
<protein>
    <recommendedName>
        <fullName evidence="2">Lipocalin/cytosolic fatty-acid binding domain-containing protein</fullName>
    </recommendedName>
</protein>
<reference evidence="3" key="1">
    <citation type="submission" date="2025-08" db="UniProtKB">
        <authorList>
            <consortium name="Ensembl"/>
        </authorList>
    </citation>
    <scope>IDENTIFICATION</scope>
</reference>
<dbReference type="InterPro" id="IPR043245">
    <property type="entry name" value="C8G"/>
</dbReference>
<dbReference type="InterPro" id="IPR000566">
    <property type="entry name" value="Lipocln_cytosolic_FA-bd_dom"/>
</dbReference>
<dbReference type="InterPro" id="IPR022272">
    <property type="entry name" value="Lipocalin_CS"/>
</dbReference>
<dbReference type="PANTHER" id="PTHR47304:SF1">
    <property type="entry name" value="COMPLEMENT COMPONENT C8 GAMMA CHAIN"/>
    <property type="match status" value="1"/>
</dbReference>
<dbReference type="CDD" id="cd19419">
    <property type="entry name" value="lipocalin_L-PGDS"/>
    <property type="match status" value="1"/>
</dbReference>
<comment type="similarity">
    <text evidence="1">Belongs to the calycin superfamily. Lipocalin family.</text>
</comment>
<dbReference type="GO" id="GO:0001848">
    <property type="term" value="F:complement binding"/>
    <property type="evidence" value="ECO:0007669"/>
    <property type="project" value="TreeGrafter"/>
</dbReference>
<evidence type="ECO:0000313" key="4">
    <source>
        <dbReference type="Proteomes" id="UP000694413"/>
    </source>
</evidence>
<evidence type="ECO:0000259" key="2">
    <source>
        <dbReference type="Pfam" id="PF00061"/>
    </source>
</evidence>
<evidence type="ECO:0000256" key="1">
    <source>
        <dbReference type="RuleBase" id="RU003695"/>
    </source>
</evidence>
<dbReference type="PRINTS" id="PR01254">
    <property type="entry name" value="PGNDSYNTHASE"/>
</dbReference>
<dbReference type="GO" id="GO:0070062">
    <property type="term" value="C:extracellular exosome"/>
    <property type="evidence" value="ECO:0007669"/>
    <property type="project" value="TreeGrafter"/>
</dbReference>
<keyword evidence="4" id="KW-1185">Reference proteome</keyword>
<dbReference type="Gene3D" id="2.40.128.20">
    <property type="match status" value="3"/>
</dbReference>
<dbReference type="InterPro" id="IPR012674">
    <property type="entry name" value="Calycin"/>
</dbReference>
<dbReference type="PANTHER" id="PTHR47304">
    <property type="entry name" value="COMPLEMENT COMPONENT C8 GAMMA CHAIN"/>
    <property type="match status" value="1"/>
</dbReference>
<dbReference type="Ensembl" id="ENSZALT00000017930.1">
    <property type="protein sequence ID" value="ENSZALP00000013124.1"/>
    <property type="gene ID" value="ENSZALG00000010952.1"/>
</dbReference>
<dbReference type="Pfam" id="PF00061">
    <property type="entry name" value="Lipocalin"/>
    <property type="match status" value="1"/>
</dbReference>
<dbReference type="PROSITE" id="PS00213">
    <property type="entry name" value="LIPOCALIN"/>
    <property type="match status" value="1"/>
</dbReference>
<dbReference type="Proteomes" id="UP000694413">
    <property type="component" value="Unassembled WGS sequence"/>
</dbReference>
<dbReference type="GO" id="GO:0072562">
    <property type="term" value="C:blood microparticle"/>
    <property type="evidence" value="ECO:0007669"/>
    <property type="project" value="TreeGrafter"/>
</dbReference>